<proteinExistence type="predicted"/>
<evidence type="ECO:0000313" key="4">
    <source>
        <dbReference type="EMBL" id="MFD2114071.1"/>
    </source>
</evidence>
<organism evidence="4 5">
    <name type="scientific">Thiorhodococcus fuscus</name>
    <dbReference type="NCBI Taxonomy" id="527200"/>
    <lineage>
        <taxon>Bacteria</taxon>
        <taxon>Pseudomonadati</taxon>
        <taxon>Pseudomonadota</taxon>
        <taxon>Gammaproteobacteria</taxon>
        <taxon>Chromatiales</taxon>
        <taxon>Chromatiaceae</taxon>
        <taxon>Thiorhodococcus</taxon>
    </lineage>
</organism>
<dbReference type="InterPro" id="IPR020568">
    <property type="entry name" value="Ribosomal_Su5_D2-typ_SF"/>
</dbReference>
<dbReference type="Gene3D" id="3.30.230.10">
    <property type="match status" value="1"/>
</dbReference>
<keyword evidence="1" id="KW-0808">Transferase</keyword>
<dbReference type="SUPFAM" id="SSF54211">
    <property type="entry name" value="Ribosomal protein S5 domain 2-like"/>
    <property type="match status" value="1"/>
</dbReference>
<accession>A0ABW4YEM5</accession>
<dbReference type="InterPro" id="IPR004422">
    <property type="entry name" value="RFAP_synthase"/>
</dbReference>
<dbReference type="EMBL" id="JBHUHX010000062">
    <property type="protein sequence ID" value="MFD2114071.1"/>
    <property type="molecule type" value="Genomic_DNA"/>
</dbReference>
<gene>
    <name evidence="4" type="ORF">ACFSJC_19655</name>
</gene>
<comment type="caution">
    <text evidence="4">The sequence shown here is derived from an EMBL/GenBank/DDBJ whole genome shotgun (WGS) entry which is preliminary data.</text>
</comment>
<dbReference type="NCBIfam" id="TIGR00144">
    <property type="entry name" value="beta_RFAP_syn"/>
    <property type="match status" value="1"/>
</dbReference>
<dbReference type="PANTHER" id="PTHR20861:SF6">
    <property type="entry name" value="BETA-RIBOFURANOSYLPHENOL 5'-PHOSPHATE SYNTHASE"/>
    <property type="match status" value="1"/>
</dbReference>
<dbReference type="PIRSF" id="PIRSF004884">
    <property type="entry name" value="Sugar_kin_arch"/>
    <property type="match status" value="1"/>
</dbReference>
<dbReference type="Pfam" id="PF00288">
    <property type="entry name" value="GHMP_kinases_N"/>
    <property type="match status" value="1"/>
</dbReference>
<dbReference type="InterPro" id="IPR006204">
    <property type="entry name" value="GHMP_kinase_N_dom"/>
</dbReference>
<dbReference type="InterPro" id="IPR014721">
    <property type="entry name" value="Ribsml_uS5_D2-typ_fold_subgr"/>
</dbReference>
<evidence type="ECO:0000313" key="5">
    <source>
        <dbReference type="Proteomes" id="UP001597337"/>
    </source>
</evidence>
<dbReference type="RefSeq" id="WP_386028970.1">
    <property type="nucleotide sequence ID" value="NZ_JBHUHX010000062.1"/>
</dbReference>
<keyword evidence="5" id="KW-1185">Reference proteome</keyword>
<dbReference type="PANTHER" id="PTHR20861">
    <property type="entry name" value="HOMOSERINE/4-DIPHOSPHOCYTIDYL-2-C-METHYL-D-ERYTHRITOL KINASE"/>
    <property type="match status" value="1"/>
</dbReference>
<keyword evidence="2" id="KW-0418">Kinase</keyword>
<evidence type="ECO:0000256" key="2">
    <source>
        <dbReference type="ARBA" id="ARBA00022777"/>
    </source>
</evidence>
<dbReference type="Proteomes" id="UP001597337">
    <property type="component" value="Unassembled WGS sequence"/>
</dbReference>
<evidence type="ECO:0000256" key="1">
    <source>
        <dbReference type="ARBA" id="ARBA00022679"/>
    </source>
</evidence>
<name>A0ABW4YEM5_9GAMM</name>
<reference evidence="5" key="1">
    <citation type="journal article" date="2019" name="Int. J. Syst. Evol. Microbiol.">
        <title>The Global Catalogue of Microorganisms (GCM) 10K type strain sequencing project: providing services to taxonomists for standard genome sequencing and annotation.</title>
        <authorList>
            <consortium name="The Broad Institute Genomics Platform"/>
            <consortium name="The Broad Institute Genome Sequencing Center for Infectious Disease"/>
            <person name="Wu L."/>
            <person name="Ma J."/>
        </authorList>
    </citation>
    <scope>NUCLEOTIDE SEQUENCE [LARGE SCALE GENOMIC DNA]</scope>
    <source>
        <strain evidence="5">KACC 12597</strain>
    </source>
</reference>
<protein>
    <submittedName>
        <fullName evidence="4">Beta-ribofuranosylaminobenzene 5'-phosphate synthase family protein</fullName>
    </submittedName>
</protein>
<evidence type="ECO:0000259" key="3">
    <source>
        <dbReference type="Pfam" id="PF00288"/>
    </source>
</evidence>
<sequence>MNHRFTTRYPNHTVDVEAPARLHLGFLDLNGGLGRRFGSLGLTIEGVATRLRAESADDFSAEGPESERALAFARAYAARLGLSGGVRLHLHETIPGHAGLGSGTQLALAVGTAMARLYEAHSDSRAIAGMLDRGRRSGIGIGAFEDGGFIVDCGRDERASDEVPPLALRLTFPEDWRILLLFDQRGQGMHGEREVRAFAELPEFPEASAGQLCRILLMQVVPGLLEGRLDPVAEGIGVIQRTVGEHFAPAQGGRFASPAVSAALDWATGRGFPGVGQSSWGPTGFVLAEDGEQARWLEQGLKRRFGDLSPLRYRIVTGRNLGARVNRIEAPIKLRQES</sequence>
<feature type="domain" description="GHMP kinase N-terminal" evidence="3">
    <location>
        <begin position="71"/>
        <end position="130"/>
    </location>
</feature>